<proteinExistence type="predicted"/>
<name>A0A2P2MAX5_RHIMU</name>
<dbReference type="EMBL" id="GGEC01046908">
    <property type="protein sequence ID" value="MBX27392.1"/>
    <property type="molecule type" value="Transcribed_RNA"/>
</dbReference>
<organism evidence="1">
    <name type="scientific">Rhizophora mucronata</name>
    <name type="common">Asiatic mangrove</name>
    <dbReference type="NCBI Taxonomy" id="61149"/>
    <lineage>
        <taxon>Eukaryota</taxon>
        <taxon>Viridiplantae</taxon>
        <taxon>Streptophyta</taxon>
        <taxon>Embryophyta</taxon>
        <taxon>Tracheophyta</taxon>
        <taxon>Spermatophyta</taxon>
        <taxon>Magnoliopsida</taxon>
        <taxon>eudicotyledons</taxon>
        <taxon>Gunneridae</taxon>
        <taxon>Pentapetalae</taxon>
        <taxon>rosids</taxon>
        <taxon>fabids</taxon>
        <taxon>Malpighiales</taxon>
        <taxon>Rhizophoraceae</taxon>
        <taxon>Rhizophora</taxon>
    </lineage>
</organism>
<accession>A0A2P2MAX5</accession>
<protein>
    <submittedName>
        <fullName evidence="1">Clathrin heavy chain 1-like</fullName>
    </submittedName>
</protein>
<sequence>MLSTDEARFCLPL</sequence>
<reference evidence="1" key="1">
    <citation type="submission" date="2018-02" db="EMBL/GenBank/DDBJ databases">
        <title>Rhizophora mucronata_Transcriptome.</title>
        <authorList>
            <person name="Meera S.P."/>
            <person name="Sreeshan A."/>
            <person name="Augustine A."/>
        </authorList>
    </citation>
    <scope>NUCLEOTIDE SEQUENCE</scope>
    <source>
        <tissue evidence="1">Leaf</tissue>
    </source>
</reference>
<evidence type="ECO:0000313" key="1">
    <source>
        <dbReference type="EMBL" id="MBX27392.1"/>
    </source>
</evidence>